<dbReference type="GO" id="GO:0003990">
    <property type="term" value="F:acetylcholinesterase activity"/>
    <property type="evidence" value="ECO:0007669"/>
    <property type="project" value="TreeGrafter"/>
</dbReference>
<dbReference type="GO" id="GO:0005615">
    <property type="term" value="C:extracellular space"/>
    <property type="evidence" value="ECO:0007669"/>
    <property type="project" value="TreeGrafter"/>
</dbReference>
<dbReference type="PANTHER" id="PTHR43918">
    <property type="entry name" value="ACETYLCHOLINESTERASE"/>
    <property type="match status" value="1"/>
</dbReference>
<dbReference type="EMBL" id="JABSTV010001254">
    <property type="protein sequence ID" value="KAH7939341.1"/>
    <property type="molecule type" value="Genomic_DNA"/>
</dbReference>
<proteinExistence type="inferred from homology"/>
<evidence type="ECO:0000313" key="6">
    <source>
        <dbReference type="EMBL" id="KAH7939341.1"/>
    </source>
</evidence>
<keyword evidence="2" id="KW-0719">Serine esterase</keyword>
<accession>A0A9D4PEA1</accession>
<keyword evidence="7" id="KW-1185">Reference proteome</keyword>
<dbReference type="AlphaFoldDB" id="A0A9D4PEA1"/>
<reference evidence="6" key="2">
    <citation type="submission" date="2021-09" db="EMBL/GenBank/DDBJ databases">
        <authorList>
            <person name="Jia N."/>
            <person name="Wang J."/>
            <person name="Shi W."/>
            <person name="Du L."/>
            <person name="Sun Y."/>
            <person name="Zhan W."/>
            <person name="Jiang J."/>
            <person name="Wang Q."/>
            <person name="Zhang B."/>
            <person name="Ji P."/>
            <person name="Sakyi L.B."/>
            <person name="Cui X."/>
            <person name="Yuan T."/>
            <person name="Jiang B."/>
            <person name="Yang W."/>
            <person name="Lam T.T.-Y."/>
            <person name="Chang Q."/>
            <person name="Ding S."/>
            <person name="Wang X."/>
            <person name="Zhu J."/>
            <person name="Ruan X."/>
            <person name="Zhao L."/>
            <person name="Wei J."/>
            <person name="Que T."/>
            <person name="Du C."/>
            <person name="Cheng J."/>
            <person name="Dai P."/>
            <person name="Han X."/>
            <person name="Huang E."/>
            <person name="Gao Y."/>
            <person name="Liu J."/>
            <person name="Shao H."/>
            <person name="Ye R."/>
            <person name="Li L."/>
            <person name="Wei W."/>
            <person name="Wang X."/>
            <person name="Wang C."/>
            <person name="Huo Q."/>
            <person name="Li W."/>
            <person name="Guo W."/>
            <person name="Chen H."/>
            <person name="Chen S."/>
            <person name="Zhou L."/>
            <person name="Zhou L."/>
            <person name="Ni X."/>
            <person name="Tian J."/>
            <person name="Zhou Y."/>
            <person name="Sheng Y."/>
            <person name="Liu T."/>
            <person name="Pan Y."/>
            <person name="Xia L."/>
            <person name="Li J."/>
            <person name="Zhao F."/>
            <person name="Cao W."/>
        </authorList>
    </citation>
    <scope>NUCLEOTIDE SEQUENCE</scope>
    <source>
        <strain evidence="6">Rsan-2018</strain>
        <tissue evidence="6">Larvae</tissue>
    </source>
</reference>
<name>A0A9D4PEA1_RHISA</name>
<keyword evidence="4" id="KW-0325">Glycoprotein</keyword>
<sequence>MTGCLLSDVPCIPDDVGLGDQRAAVQWVLDHITSFGGNASDVVLMGSGSGAWSVGAHLLKDGTGGPRFWSHERFAKVILMSESPFRGYFDDKSHELPSLLKCPDGGTVEMLHCMRTVPSREIVRVTSEVVRYFGPSASAHPSVQDASGVTGRRFLLGTVSNEGTHLLDYLLKTSPPDADMEYVLPQFLNRIYHIKDAEKIVHTFQKTIAPSQNVTASGYSWAYELLGDLFYTCPLLRLGRDLSTKARNLVFGYVFDYQASFALFNDTTGAARFSDLDFVFGRPLDGSRVASAQEQDLSRRMIDMLSTFATTG</sequence>
<evidence type="ECO:0000256" key="3">
    <source>
        <dbReference type="ARBA" id="ARBA00022801"/>
    </source>
</evidence>
<protein>
    <recommendedName>
        <fullName evidence="5">Carboxylesterase type B domain-containing protein</fullName>
    </recommendedName>
</protein>
<dbReference type="SUPFAM" id="SSF53474">
    <property type="entry name" value="alpha/beta-Hydrolases"/>
    <property type="match status" value="1"/>
</dbReference>
<evidence type="ECO:0000313" key="7">
    <source>
        <dbReference type="Proteomes" id="UP000821837"/>
    </source>
</evidence>
<dbReference type="Proteomes" id="UP000821837">
    <property type="component" value="Chromosome 8"/>
</dbReference>
<reference evidence="6" key="1">
    <citation type="journal article" date="2020" name="Cell">
        <title>Large-Scale Comparative Analyses of Tick Genomes Elucidate Their Genetic Diversity and Vector Capacities.</title>
        <authorList>
            <consortium name="Tick Genome and Microbiome Consortium (TIGMIC)"/>
            <person name="Jia N."/>
            <person name="Wang J."/>
            <person name="Shi W."/>
            <person name="Du L."/>
            <person name="Sun Y."/>
            <person name="Zhan W."/>
            <person name="Jiang J.F."/>
            <person name="Wang Q."/>
            <person name="Zhang B."/>
            <person name="Ji P."/>
            <person name="Bell-Sakyi L."/>
            <person name="Cui X.M."/>
            <person name="Yuan T.T."/>
            <person name="Jiang B.G."/>
            <person name="Yang W.F."/>
            <person name="Lam T.T."/>
            <person name="Chang Q.C."/>
            <person name="Ding S.J."/>
            <person name="Wang X.J."/>
            <person name="Zhu J.G."/>
            <person name="Ruan X.D."/>
            <person name="Zhao L."/>
            <person name="Wei J.T."/>
            <person name="Ye R.Z."/>
            <person name="Que T.C."/>
            <person name="Du C.H."/>
            <person name="Zhou Y.H."/>
            <person name="Cheng J.X."/>
            <person name="Dai P.F."/>
            <person name="Guo W.B."/>
            <person name="Han X.H."/>
            <person name="Huang E.J."/>
            <person name="Li L.F."/>
            <person name="Wei W."/>
            <person name="Gao Y.C."/>
            <person name="Liu J.Z."/>
            <person name="Shao H.Z."/>
            <person name="Wang X."/>
            <person name="Wang C.C."/>
            <person name="Yang T.C."/>
            <person name="Huo Q.B."/>
            <person name="Li W."/>
            <person name="Chen H.Y."/>
            <person name="Chen S.E."/>
            <person name="Zhou L.G."/>
            <person name="Ni X.B."/>
            <person name="Tian J.H."/>
            <person name="Sheng Y."/>
            <person name="Liu T."/>
            <person name="Pan Y.S."/>
            <person name="Xia L.Y."/>
            <person name="Li J."/>
            <person name="Zhao F."/>
            <person name="Cao W.C."/>
        </authorList>
    </citation>
    <scope>NUCLEOTIDE SEQUENCE</scope>
    <source>
        <strain evidence="6">Rsan-2018</strain>
    </source>
</reference>
<dbReference type="GO" id="GO:0006581">
    <property type="term" value="P:acetylcholine catabolic process"/>
    <property type="evidence" value="ECO:0007669"/>
    <property type="project" value="TreeGrafter"/>
</dbReference>
<feature type="domain" description="Carboxylesterase type B" evidence="5">
    <location>
        <begin position="12"/>
        <end position="312"/>
    </location>
</feature>
<dbReference type="InterPro" id="IPR050654">
    <property type="entry name" value="AChE-related_enzymes"/>
</dbReference>
<gene>
    <name evidence="6" type="ORF">HPB52_011348</name>
</gene>
<dbReference type="Gene3D" id="3.40.50.1820">
    <property type="entry name" value="alpha/beta hydrolase"/>
    <property type="match status" value="1"/>
</dbReference>
<dbReference type="GO" id="GO:0019695">
    <property type="term" value="P:choline metabolic process"/>
    <property type="evidence" value="ECO:0007669"/>
    <property type="project" value="TreeGrafter"/>
</dbReference>
<evidence type="ECO:0000256" key="2">
    <source>
        <dbReference type="ARBA" id="ARBA00022487"/>
    </source>
</evidence>
<keyword evidence="3" id="KW-0378">Hydrolase</keyword>
<evidence type="ECO:0000256" key="1">
    <source>
        <dbReference type="ARBA" id="ARBA00005964"/>
    </source>
</evidence>
<evidence type="ECO:0000259" key="5">
    <source>
        <dbReference type="Pfam" id="PF00135"/>
    </source>
</evidence>
<dbReference type="InterPro" id="IPR029058">
    <property type="entry name" value="AB_hydrolase_fold"/>
</dbReference>
<dbReference type="GO" id="GO:0005886">
    <property type="term" value="C:plasma membrane"/>
    <property type="evidence" value="ECO:0007669"/>
    <property type="project" value="TreeGrafter"/>
</dbReference>
<comment type="similarity">
    <text evidence="1">Belongs to the type-B carboxylesterase/lipase family.</text>
</comment>
<dbReference type="VEuPathDB" id="VectorBase:RSAN_057129"/>
<dbReference type="InterPro" id="IPR002018">
    <property type="entry name" value="CarbesteraseB"/>
</dbReference>
<dbReference type="PANTHER" id="PTHR43918:SF4">
    <property type="entry name" value="CARBOXYLIC ESTER HYDROLASE"/>
    <property type="match status" value="1"/>
</dbReference>
<evidence type="ECO:0000256" key="4">
    <source>
        <dbReference type="ARBA" id="ARBA00023180"/>
    </source>
</evidence>
<organism evidence="6 7">
    <name type="scientific">Rhipicephalus sanguineus</name>
    <name type="common">Brown dog tick</name>
    <name type="synonym">Ixodes sanguineus</name>
    <dbReference type="NCBI Taxonomy" id="34632"/>
    <lineage>
        <taxon>Eukaryota</taxon>
        <taxon>Metazoa</taxon>
        <taxon>Ecdysozoa</taxon>
        <taxon>Arthropoda</taxon>
        <taxon>Chelicerata</taxon>
        <taxon>Arachnida</taxon>
        <taxon>Acari</taxon>
        <taxon>Parasitiformes</taxon>
        <taxon>Ixodida</taxon>
        <taxon>Ixodoidea</taxon>
        <taxon>Ixodidae</taxon>
        <taxon>Rhipicephalinae</taxon>
        <taxon>Rhipicephalus</taxon>
        <taxon>Rhipicephalus</taxon>
    </lineage>
</organism>
<comment type="caution">
    <text evidence="6">The sequence shown here is derived from an EMBL/GenBank/DDBJ whole genome shotgun (WGS) entry which is preliminary data.</text>
</comment>
<dbReference type="Pfam" id="PF00135">
    <property type="entry name" value="COesterase"/>
    <property type="match status" value="1"/>
</dbReference>